<protein>
    <submittedName>
        <fullName evidence="2">Uncharacterized protein</fullName>
    </submittedName>
</protein>
<feature type="region of interest" description="Disordered" evidence="1">
    <location>
        <begin position="89"/>
        <end position="126"/>
    </location>
</feature>
<dbReference type="Proteomes" id="UP001610432">
    <property type="component" value="Unassembled WGS sequence"/>
</dbReference>
<dbReference type="RefSeq" id="XP_070889984.1">
    <property type="nucleotide sequence ID" value="XM_071025627.1"/>
</dbReference>
<reference evidence="2 3" key="1">
    <citation type="submission" date="2024-07" db="EMBL/GenBank/DDBJ databases">
        <title>Section-level genome sequencing and comparative genomics of Aspergillus sections Usti and Cavernicolus.</title>
        <authorList>
            <consortium name="Lawrence Berkeley National Laboratory"/>
            <person name="Nybo J.L."/>
            <person name="Vesth T.C."/>
            <person name="Theobald S."/>
            <person name="Frisvad J.C."/>
            <person name="Larsen T.O."/>
            <person name="Kjaerboelling I."/>
            <person name="Rothschild-Mancinelli K."/>
            <person name="Lyhne E.K."/>
            <person name="Kogle M.E."/>
            <person name="Barry K."/>
            <person name="Clum A."/>
            <person name="Na H."/>
            <person name="Ledsgaard L."/>
            <person name="Lin J."/>
            <person name="Lipzen A."/>
            <person name="Kuo A."/>
            <person name="Riley R."/>
            <person name="Mondo S."/>
            <person name="Labutti K."/>
            <person name="Haridas S."/>
            <person name="Pangalinan J."/>
            <person name="Salamov A.A."/>
            <person name="Simmons B.A."/>
            <person name="Magnuson J.K."/>
            <person name="Chen J."/>
            <person name="Drula E."/>
            <person name="Henrissat B."/>
            <person name="Wiebenga A."/>
            <person name="Lubbers R.J."/>
            <person name="Gomes A.C."/>
            <person name="Macurrencykelacurrency M.R."/>
            <person name="Stajich J."/>
            <person name="Grigoriev I.V."/>
            <person name="Mortensen U.H."/>
            <person name="De Vries R.P."/>
            <person name="Baker S.E."/>
            <person name="Andersen M.R."/>
        </authorList>
    </citation>
    <scope>NUCLEOTIDE SEQUENCE [LARGE SCALE GENOMIC DNA]</scope>
    <source>
        <strain evidence="2 3">CBS 449.75</strain>
    </source>
</reference>
<dbReference type="GeneID" id="98140699"/>
<organism evidence="2 3">
    <name type="scientific">Aspergillus lucknowensis</name>
    <dbReference type="NCBI Taxonomy" id="176173"/>
    <lineage>
        <taxon>Eukaryota</taxon>
        <taxon>Fungi</taxon>
        <taxon>Dikarya</taxon>
        <taxon>Ascomycota</taxon>
        <taxon>Pezizomycotina</taxon>
        <taxon>Eurotiomycetes</taxon>
        <taxon>Eurotiomycetidae</taxon>
        <taxon>Eurotiales</taxon>
        <taxon>Aspergillaceae</taxon>
        <taxon>Aspergillus</taxon>
        <taxon>Aspergillus subgen. Nidulantes</taxon>
    </lineage>
</organism>
<feature type="compositionally biased region" description="Polar residues" evidence="1">
    <location>
        <begin position="98"/>
        <end position="112"/>
    </location>
</feature>
<sequence length="126" mass="13642">MVWISPSIISPNITSAGLTSRIRLKAFKTIAHGFSLPNAMTMSLKKIHSEEDVFQFIGSTSGHTTNAKDISAKSRTTQALGDLSDNTLQKINDCRGTPSENTGQQSKNSQFTHYGEGQKLGNGKQT</sequence>
<comment type="caution">
    <text evidence="2">The sequence shown here is derived from an EMBL/GenBank/DDBJ whole genome shotgun (WGS) entry which is preliminary data.</text>
</comment>
<evidence type="ECO:0000256" key="1">
    <source>
        <dbReference type="SAM" id="MobiDB-lite"/>
    </source>
</evidence>
<name>A0ABR4M2K6_9EURO</name>
<evidence type="ECO:0000313" key="2">
    <source>
        <dbReference type="EMBL" id="KAL2871005.1"/>
    </source>
</evidence>
<keyword evidence="3" id="KW-1185">Reference proteome</keyword>
<proteinExistence type="predicted"/>
<dbReference type="EMBL" id="JBFXLQ010000004">
    <property type="protein sequence ID" value="KAL2871005.1"/>
    <property type="molecule type" value="Genomic_DNA"/>
</dbReference>
<gene>
    <name evidence="2" type="ORF">BJX67DRAFT_212939</name>
</gene>
<accession>A0ABR4M2K6</accession>
<evidence type="ECO:0000313" key="3">
    <source>
        <dbReference type="Proteomes" id="UP001610432"/>
    </source>
</evidence>